<sequence length="135" mass="15127">MEVNESRVTAERSGGWWALKVEGPGLRRPAHTQVRRLDQVEETVRDLLALRFDLDADSPLATAWRITVVPVLGDELATEVARTRELRREADRLRDDAVSRSRQAARRLHEQGLPHRDIGLLLGVSHQAVGKLLAG</sequence>
<organism evidence="1 2">
    <name type="scientific">Streptosporangium fragile</name>
    <dbReference type="NCBI Taxonomy" id="46186"/>
    <lineage>
        <taxon>Bacteria</taxon>
        <taxon>Bacillati</taxon>
        <taxon>Actinomycetota</taxon>
        <taxon>Actinomycetes</taxon>
        <taxon>Streptosporangiales</taxon>
        <taxon>Streptosporangiaceae</taxon>
        <taxon>Streptosporangium</taxon>
    </lineage>
</organism>
<gene>
    <name evidence="1" type="ORF">GCM10010517_34440</name>
</gene>
<accession>A0ABN3VZG6</accession>
<evidence type="ECO:0000313" key="2">
    <source>
        <dbReference type="Proteomes" id="UP001500831"/>
    </source>
</evidence>
<proteinExistence type="predicted"/>
<name>A0ABN3VZG6_9ACTN</name>
<evidence type="ECO:0000313" key="1">
    <source>
        <dbReference type="EMBL" id="GAA2873854.1"/>
    </source>
</evidence>
<dbReference type="Proteomes" id="UP001500831">
    <property type="component" value="Unassembled WGS sequence"/>
</dbReference>
<protein>
    <recommendedName>
        <fullName evidence="3">Transcriptional regulator</fullName>
    </recommendedName>
</protein>
<reference evidence="1 2" key="1">
    <citation type="journal article" date="2019" name="Int. J. Syst. Evol. Microbiol.">
        <title>The Global Catalogue of Microorganisms (GCM) 10K type strain sequencing project: providing services to taxonomists for standard genome sequencing and annotation.</title>
        <authorList>
            <consortium name="The Broad Institute Genomics Platform"/>
            <consortium name="The Broad Institute Genome Sequencing Center for Infectious Disease"/>
            <person name="Wu L."/>
            <person name="Ma J."/>
        </authorList>
    </citation>
    <scope>NUCLEOTIDE SEQUENCE [LARGE SCALE GENOMIC DNA]</scope>
    <source>
        <strain evidence="1 2">JCM 6242</strain>
    </source>
</reference>
<comment type="caution">
    <text evidence="1">The sequence shown here is derived from an EMBL/GenBank/DDBJ whole genome shotgun (WGS) entry which is preliminary data.</text>
</comment>
<dbReference type="EMBL" id="BAAAVI010000022">
    <property type="protein sequence ID" value="GAA2873854.1"/>
    <property type="molecule type" value="Genomic_DNA"/>
</dbReference>
<evidence type="ECO:0008006" key="3">
    <source>
        <dbReference type="Google" id="ProtNLM"/>
    </source>
</evidence>
<keyword evidence="2" id="KW-1185">Reference proteome</keyword>